<proteinExistence type="predicted"/>
<sequence>MHDLSNVLILKSLEKKKNIGSKKTLIFVAFSNTQILLEKQEFFMEKQNNLLNFFLENVVRFVQNSA</sequence>
<evidence type="ECO:0000313" key="2">
    <source>
        <dbReference type="WBParaSite" id="nRc.2.0.1.t02032-RA"/>
    </source>
</evidence>
<accession>A0A915HL11</accession>
<evidence type="ECO:0000313" key="1">
    <source>
        <dbReference type="Proteomes" id="UP000887565"/>
    </source>
</evidence>
<keyword evidence="1" id="KW-1185">Reference proteome</keyword>
<organism evidence="1 2">
    <name type="scientific">Romanomermis culicivorax</name>
    <name type="common">Nematode worm</name>
    <dbReference type="NCBI Taxonomy" id="13658"/>
    <lineage>
        <taxon>Eukaryota</taxon>
        <taxon>Metazoa</taxon>
        <taxon>Ecdysozoa</taxon>
        <taxon>Nematoda</taxon>
        <taxon>Enoplea</taxon>
        <taxon>Dorylaimia</taxon>
        <taxon>Mermithida</taxon>
        <taxon>Mermithoidea</taxon>
        <taxon>Mermithidae</taxon>
        <taxon>Romanomermis</taxon>
    </lineage>
</organism>
<name>A0A915HL11_ROMCU</name>
<dbReference type="Proteomes" id="UP000887565">
    <property type="component" value="Unplaced"/>
</dbReference>
<dbReference type="AlphaFoldDB" id="A0A915HL11"/>
<reference evidence="2" key="1">
    <citation type="submission" date="2022-11" db="UniProtKB">
        <authorList>
            <consortium name="WormBaseParasite"/>
        </authorList>
    </citation>
    <scope>IDENTIFICATION</scope>
</reference>
<dbReference type="WBParaSite" id="nRc.2.0.1.t02032-RA">
    <property type="protein sequence ID" value="nRc.2.0.1.t02032-RA"/>
    <property type="gene ID" value="nRc.2.0.1.g02032"/>
</dbReference>
<protein>
    <submittedName>
        <fullName evidence="2">Uncharacterized protein</fullName>
    </submittedName>
</protein>